<dbReference type="PANTHER" id="PTHR24421">
    <property type="entry name" value="NITRATE/NITRITE SENSOR PROTEIN NARX-RELATED"/>
    <property type="match status" value="1"/>
</dbReference>
<reference evidence="11" key="1">
    <citation type="submission" date="2022-04" db="EMBL/GenBank/DDBJ databases">
        <authorList>
            <person name="Ren T."/>
        </authorList>
    </citation>
    <scope>NUCLEOTIDE SEQUENCE</scope>
    <source>
        <strain evidence="11">F63249</strain>
    </source>
</reference>
<feature type="transmembrane region" description="Helical" evidence="9">
    <location>
        <begin position="12"/>
        <end position="36"/>
    </location>
</feature>
<keyword evidence="9" id="KW-0812">Transmembrane</keyword>
<evidence type="ECO:0000256" key="9">
    <source>
        <dbReference type="SAM" id="Phobius"/>
    </source>
</evidence>
<dbReference type="EMBL" id="JALPQF010000001">
    <property type="protein sequence ID" value="MCK8479259.1"/>
    <property type="molecule type" value="Genomic_DNA"/>
</dbReference>
<dbReference type="InterPro" id="IPR050482">
    <property type="entry name" value="Sensor_HK_TwoCompSys"/>
</dbReference>
<dbReference type="Proteomes" id="UP001203687">
    <property type="component" value="Unassembled WGS sequence"/>
</dbReference>
<gene>
    <name evidence="11" type="ORF">MUY34_01430</name>
</gene>
<proteinExistence type="predicted"/>
<dbReference type="Pfam" id="PF07730">
    <property type="entry name" value="HisKA_3"/>
    <property type="match status" value="1"/>
</dbReference>
<dbReference type="Gene3D" id="3.30.565.10">
    <property type="entry name" value="Histidine kinase-like ATPase, C-terminal domain"/>
    <property type="match status" value="1"/>
</dbReference>
<dbReference type="EC" id="2.7.13.3" evidence="2"/>
<sequence length="268" mass="30403">MENEFSASQAEIIGALVYGIIFLVLVTLGLILFFYYSRRKIVEKEVEKINIKLDHQKKILQTTIKVQEEERNRIAQDLHDAISSKLNVVSLTTNVLIDDDSIAEEHKEALNHILDITTRTLESSRKIAHELMPPILDKFGLKVALEELFDEFTSNTDIKIKHHIESLNDLDKSNELHVFRIAQELISNALVHGKANQLKMELKKEKEGFALVFKDNGVGFDVNDIKKKSGIGLQNIKSRVAILNGQLFVESSKKTGSIFTINCHSYGY</sequence>
<dbReference type="SMART" id="SM00387">
    <property type="entry name" value="HATPase_c"/>
    <property type="match status" value="1"/>
</dbReference>
<dbReference type="SUPFAM" id="SSF55874">
    <property type="entry name" value="ATPase domain of HSP90 chaperone/DNA topoisomerase II/histidine kinase"/>
    <property type="match status" value="1"/>
</dbReference>
<dbReference type="InterPro" id="IPR005467">
    <property type="entry name" value="His_kinase_dom"/>
</dbReference>
<dbReference type="PANTHER" id="PTHR24421:SF10">
    <property type="entry name" value="NITRATE_NITRITE SENSOR PROTEIN NARQ"/>
    <property type="match status" value="1"/>
</dbReference>
<dbReference type="Pfam" id="PF02518">
    <property type="entry name" value="HATPase_c"/>
    <property type="match status" value="1"/>
</dbReference>
<evidence type="ECO:0000313" key="11">
    <source>
        <dbReference type="EMBL" id="MCK8479259.1"/>
    </source>
</evidence>
<organism evidence="11 12">
    <name type="scientific">Psychroserpens algicola</name>
    <dbReference type="NCBI Taxonomy" id="1719034"/>
    <lineage>
        <taxon>Bacteria</taxon>
        <taxon>Pseudomonadati</taxon>
        <taxon>Bacteroidota</taxon>
        <taxon>Flavobacteriia</taxon>
        <taxon>Flavobacteriales</taxon>
        <taxon>Flavobacteriaceae</taxon>
        <taxon>Psychroserpens</taxon>
    </lineage>
</organism>
<evidence type="ECO:0000313" key="12">
    <source>
        <dbReference type="Proteomes" id="UP001203687"/>
    </source>
</evidence>
<dbReference type="PROSITE" id="PS50109">
    <property type="entry name" value="HIS_KIN"/>
    <property type="match status" value="1"/>
</dbReference>
<accession>A0ABT0H5H1</accession>
<evidence type="ECO:0000256" key="3">
    <source>
        <dbReference type="ARBA" id="ARBA00022553"/>
    </source>
</evidence>
<feature type="domain" description="Histidine kinase" evidence="10">
    <location>
        <begin position="77"/>
        <end position="261"/>
    </location>
</feature>
<evidence type="ECO:0000259" key="10">
    <source>
        <dbReference type="PROSITE" id="PS50109"/>
    </source>
</evidence>
<keyword evidence="5" id="KW-0547">Nucleotide-binding</keyword>
<dbReference type="GO" id="GO:0016301">
    <property type="term" value="F:kinase activity"/>
    <property type="evidence" value="ECO:0007669"/>
    <property type="project" value="UniProtKB-KW"/>
</dbReference>
<evidence type="ECO:0000256" key="1">
    <source>
        <dbReference type="ARBA" id="ARBA00000085"/>
    </source>
</evidence>
<dbReference type="InterPro" id="IPR011712">
    <property type="entry name" value="Sig_transdc_His_kin_sub3_dim/P"/>
</dbReference>
<dbReference type="InterPro" id="IPR036890">
    <property type="entry name" value="HATPase_C_sf"/>
</dbReference>
<name>A0ABT0H5H1_9FLAO</name>
<evidence type="ECO:0000256" key="4">
    <source>
        <dbReference type="ARBA" id="ARBA00022679"/>
    </source>
</evidence>
<evidence type="ECO:0000256" key="2">
    <source>
        <dbReference type="ARBA" id="ARBA00012438"/>
    </source>
</evidence>
<comment type="catalytic activity">
    <reaction evidence="1">
        <text>ATP + protein L-histidine = ADP + protein N-phospho-L-histidine.</text>
        <dbReference type="EC" id="2.7.13.3"/>
    </reaction>
</comment>
<keyword evidence="9" id="KW-0472">Membrane</keyword>
<evidence type="ECO:0000256" key="6">
    <source>
        <dbReference type="ARBA" id="ARBA00022777"/>
    </source>
</evidence>
<keyword evidence="4" id="KW-0808">Transferase</keyword>
<protein>
    <recommendedName>
        <fullName evidence="2">histidine kinase</fullName>
        <ecNumber evidence="2">2.7.13.3</ecNumber>
    </recommendedName>
</protein>
<keyword evidence="9" id="KW-1133">Transmembrane helix</keyword>
<evidence type="ECO:0000256" key="8">
    <source>
        <dbReference type="ARBA" id="ARBA00023012"/>
    </source>
</evidence>
<keyword evidence="6 11" id="KW-0418">Kinase</keyword>
<evidence type="ECO:0000256" key="7">
    <source>
        <dbReference type="ARBA" id="ARBA00022840"/>
    </source>
</evidence>
<dbReference type="RefSeq" id="WP_204344195.1">
    <property type="nucleotide sequence ID" value="NZ_JACNMJ010000001.1"/>
</dbReference>
<keyword evidence="12" id="KW-1185">Reference proteome</keyword>
<keyword evidence="3" id="KW-0597">Phosphoprotein</keyword>
<dbReference type="Gene3D" id="1.20.5.1930">
    <property type="match status" value="1"/>
</dbReference>
<dbReference type="InterPro" id="IPR003594">
    <property type="entry name" value="HATPase_dom"/>
</dbReference>
<keyword evidence="7" id="KW-0067">ATP-binding</keyword>
<comment type="caution">
    <text evidence="11">The sequence shown here is derived from an EMBL/GenBank/DDBJ whole genome shotgun (WGS) entry which is preliminary data.</text>
</comment>
<keyword evidence="8" id="KW-0902">Two-component regulatory system</keyword>
<evidence type="ECO:0000256" key="5">
    <source>
        <dbReference type="ARBA" id="ARBA00022741"/>
    </source>
</evidence>
<dbReference type="CDD" id="cd16917">
    <property type="entry name" value="HATPase_UhpB-NarQ-NarX-like"/>
    <property type="match status" value="1"/>
</dbReference>